<sequence length="490" mass="51952">MCLLINGQLTTGATSETRQSIDPATGSVVGTYPNASPADVDMAVAAAKAAQPGWAARPLSERQEIVQKIGQVLREHSADFGYIDTLDSGSVFSSMQHDAAWAADVIDNLSRSASEVKGEVTQLDANLHYTRRSPFGVVAKLLPFNHPIQAFGTGLAAPLLMGNCLVAKPSPHTPISALVFAQLIKDIVPPGVINVVTGDNDRVSMPLVTHADVHRLAVTGSSEAGVLITQAAAPSLKNLTMELGGKNALIVFPDANPEFAADIAVSGMNFKCQSHSCSSTSRVLVHRSLKQPFLDALVERVKAVRVGLPTDSESGIGAISTRPLFERILGYIEAGKSEGAKLLTGGTIPEDDALKNGNFVTPAVFSDARPDMSIAQEEIYGPVITVLDWEDHDEMVSIANGVEYGLTAVLVTDDLETAHQTADALEVGYVEINGSVSYPHGSPYGGWKKSGNGREGNIDELLSYTQLKSVNVNFRKELSSTSGPNNDPRV</sequence>
<dbReference type="EMBL" id="CP106737">
    <property type="protein sequence ID" value="UXX81601.1"/>
    <property type="molecule type" value="Genomic_DNA"/>
</dbReference>
<evidence type="ECO:0000256" key="3">
    <source>
        <dbReference type="RuleBase" id="RU003345"/>
    </source>
</evidence>
<dbReference type="InterPro" id="IPR016163">
    <property type="entry name" value="Ald_DH_C"/>
</dbReference>
<dbReference type="Gene3D" id="3.40.605.10">
    <property type="entry name" value="Aldehyde Dehydrogenase, Chain A, domain 1"/>
    <property type="match status" value="1"/>
</dbReference>
<dbReference type="InterPro" id="IPR016162">
    <property type="entry name" value="Ald_DH_N"/>
</dbReference>
<keyword evidence="5" id="KW-0614">Plasmid</keyword>
<name>A0ABY6D628_9RHOB</name>
<dbReference type="PANTHER" id="PTHR11699">
    <property type="entry name" value="ALDEHYDE DEHYDROGENASE-RELATED"/>
    <property type="match status" value="1"/>
</dbReference>
<evidence type="ECO:0000256" key="1">
    <source>
        <dbReference type="ARBA" id="ARBA00023002"/>
    </source>
</evidence>
<evidence type="ECO:0000259" key="4">
    <source>
        <dbReference type="Pfam" id="PF00171"/>
    </source>
</evidence>
<dbReference type="Pfam" id="PF00171">
    <property type="entry name" value="Aldedh"/>
    <property type="match status" value="1"/>
</dbReference>
<dbReference type="InterPro" id="IPR015590">
    <property type="entry name" value="Aldehyde_DH_dom"/>
</dbReference>
<dbReference type="InterPro" id="IPR029510">
    <property type="entry name" value="Ald_DH_CS_GLU"/>
</dbReference>
<evidence type="ECO:0000313" key="5">
    <source>
        <dbReference type="EMBL" id="UXX81601.1"/>
    </source>
</evidence>
<evidence type="ECO:0000313" key="6">
    <source>
        <dbReference type="Proteomes" id="UP001064087"/>
    </source>
</evidence>
<comment type="similarity">
    <text evidence="3">Belongs to the aldehyde dehydrogenase family.</text>
</comment>
<dbReference type="Proteomes" id="UP001064087">
    <property type="component" value="Plasmid unnamed2"/>
</dbReference>
<accession>A0ABY6D628</accession>
<dbReference type="SUPFAM" id="SSF53720">
    <property type="entry name" value="ALDH-like"/>
    <property type="match status" value="1"/>
</dbReference>
<protein>
    <submittedName>
        <fullName evidence="5">Aldehyde dehydrogenase family protein</fullName>
    </submittedName>
</protein>
<keyword evidence="6" id="KW-1185">Reference proteome</keyword>
<gene>
    <name evidence="5" type="ORF">N7U68_00900</name>
</gene>
<dbReference type="Gene3D" id="3.40.309.10">
    <property type="entry name" value="Aldehyde Dehydrogenase, Chain A, domain 2"/>
    <property type="match status" value="1"/>
</dbReference>
<organism evidence="5 6">
    <name type="scientific">Roseovarius pelagicus</name>
    <dbReference type="NCBI Taxonomy" id="2980108"/>
    <lineage>
        <taxon>Bacteria</taxon>
        <taxon>Pseudomonadati</taxon>
        <taxon>Pseudomonadota</taxon>
        <taxon>Alphaproteobacteria</taxon>
        <taxon>Rhodobacterales</taxon>
        <taxon>Roseobacteraceae</taxon>
        <taxon>Roseovarius</taxon>
    </lineage>
</organism>
<keyword evidence="1 3" id="KW-0560">Oxidoreductase</keyword>
<dbReference type="PROSITE" id="PS00687">
    <property type="entry name" value="ALDEHYDE_DEHYDR_GLU"/>
    <property type="match status" value="1"/>
</dbReference>
<dbReference type="RefSeq" id="WP_263046781.1">
    <property type="nucleotide sequence ID" value="NZ_CP106737.1"/>
</dbReference>
<feature type="domain" description="Aldehyde dehydrogenase" evidence="4">
    <location>
        <begin position="14"/>
        <end position="470"/>
    </location>
</feature>
<dbReference type="InterPro" id="IPR016161">
    <property type="entry name" value="Ald_DH/histidinol_DH"/>
</dbReference>
<reference evidence="5" key="1">
    <citation type="submission" date="2022-10" db="EMBL/GenBank/DDBJ databases">
        <title>Roseovarius pelagicus sp. nov., isolated from Arctic seawater.</title>
        <authorList>
            <person name="Hong Y.W."/>
            <person name="Hwang C.Y."/>
        </authorList>
    </citation>
    <scope>NUCLEOTIDE SEQUENCE</scope>
    <source>
        <strain evidence="5">HL-MP18</strain>
        <plasmid evidence="5">unnamed2</plasmid>
    </source>
</reference>
<feature type="active site" evidence="2">
    <location>
        <position position="242"/>
    </location>
</feature>
<evidence type="ECO:0000256" key="2">
    <source>
        <dbReference type="PROSITE-ProRule" id="PRU10007"/>
    </source>
</evidence>
<geneLocation type="plasmid" evidence="5 6">
    <name>unnamed2</name>
</geneLocation>
<proteinExistence type="inferred from homology"/>